<accession>A0ABW7TGZ7</accession>
<gene>
    <name evidence="2" type="ORF">ACH4TF_33705</name>
</gene>
<keyword evidence="3" id="KW-1185">Reference proteome</keyword>
<dbReference type="RefSeq" id="WP_397614938.1">
    <property type="nucleotide sequence ID" value="NZ_JBIRRB010000020.1"/>
</dbReference>
<comment type="caution">
    <text evidence="2">The sequence shown here is derived from an EMBL/GenBank/DDBJ whole genome shotgun (WGS) entry which is preliminary data.</text>
</comment>
<sequence>MTRAARHEVGSPRKRVTDPARLSSAVYDPEFGLLLNSDQVARLMTLTRDSLHSAVSTGRFPPHDRKIGGLVYWAKATVDRIVDERSERLEIVELRVGGQPLPRETDALPTPPADGEDVFGDASLHTVLAPHRRTADREPQAEAMDEDVVTE</sequence>
<organism evidence="2 3">
    <name type="scientific">Streptomyces abikoensis</name>
    <dbReference type="NCBI Taxonomy" id="97398"/>
    <lineage>
        <taxon>Bacteria</taxon>
        <taxon>Bacillati</taxon>
        <taxon>Actinomycetota</taxon>
        <taxon>Actinomycetes</taxon>
        <taxon>Kitasatosporales</taxon>
        <taxon>Streptomycetaceae</taxon>
        <taxon>Streptomyces</taxon>
    </lineage>
</organism>
<name>A0ABW7TGZ7_9ACTN</name>
<evidence type="ECO:0000313" key="3">
    <source>
        <dbReference type="Proteomes" id="UP001611162"/>
    </source>
</evidence>
<reference evidence="2 3" key="1">
    <citation type="submission" date="2024-10" db="EMBL/GenBank/DDBJ databases">
        <title>The Natural Products Discovery Center: Release of the First 8490 Sequenced Strains for Exploring Actinobacteria Biosynthetic Diversity.</title>
        <authorList>
            <person name="Kalkreuter E."/>
            <person name="Kautsar S.A."/>
            <person name="Yang D."/>
            <person name="Bader C.D."/>
            <person name="Teijaro C.N."/>
            <person name="Fluegel L."/>
            <person name="Davis C.M."/>
            <person name="Simpson J.R."/>
            <person name="Lauterbach L."/>
            <person name="Steele A.D."/>
            <person name="Gui C."/>
            <person name="Meng S."/>
            <person name="Li G."/>
            <person name="Viehrig K."/>
            <person name="Ye F."/>
            <person name="Su P."/>
            <person name="Kiefer A.F."/>
            <person name="Nichols A."/>
            <person name="Cepeda A.J."/>
            <person name="Yan W."/>
            <person name="Fan B."/>
            <person name="Jiang Y."/>
            <person name="Adhikari A."/>
            <person name="Zheng C.-J."/>
            <person name="Schuster L."/>
            <person name="Cowan T.M."/>
            <person name="Smanski M.J."/>
            <person name="Chevrette M.G."/>
            <person name="De Carvalho L.P.S."/>
            <person name="Shen B."/>
        </authorList>
    </citation>
    <scope>NUCLEOTIDE SEQUENCE [LARGE SCALE GENOMIC DNA]</scope>
    <source>
        <strain evidence="2 3">NPDC020979</strain>
    </source>
</reference>
<feature type="region of interest" description="Disordered" evidence="1">
    <location>
        <begin position="98"/>
        <end position="151"/>
    </location>
</feature>
<protein>
    <submittedName>
        <fullName evidence="2">Helix-turn-helix transcriptional regulator</fullName>
    </submittedName>
</protein>
<dbReference type="Proteomes" id="UP001611162">
    <property type="component" value="Unassembled WGS sequence"/>
</dbReference>
<dbReference type="EMBL" id="JBIRRB010000020">
    <property type="protein sequence ID" value="MFI0915352.1"/>
    <property type="molecule type" value="Genomic_DNA"/>
</dbReference>
<proteinExistence type="predicted"/>
<evidence type="ECO:0000313" key="2">
    <source>
        <dbReference type="EMBL" id="MFI0915352.1"/>
    </source>
</evidence>
<evidence type="ECO:0000256" key="1">
    <source>
        <dbReference type="SAM" id="MobiDB-lite"/>
    </source>
</evidence>